<dbReference type="PROSITE" id="PS51925">
    <property type="entry name" value="SWIB_MDM2"/>
    <property type="match status" value="1"/>
</dbReference>
<feature type="compositionally biased region" description="Low complexity" evidence="1">
    <location>
        <begin position="51"/>
        <end position="61"/>
    </location>
</feature>
<dbReference type="EMBL" id="AAYY01000014">
    <property type="protein sequence ID" value="EDP41972.1"/>
    <property type="molecule type" value="Genomic_DNA"/>
</dbReference>
<dbReference type="Proteomes" id="UP000008837">
    <property type="component" value="Unassembled WGS sequence"/>
</dbReference>
<dbReference type="InterPro" id="IPR003121">
    <property type="entry name" value="SWIB_MDM2_domain"/>
</dbReference>
<protein>
    <recommendedName>
        <fullName evidence="2">DM2 domain-containing protein</fullName>
    </recommendedName>
</protein>
<dbReference type="OMA" id="VMDSKHH"/>
<evidence type="ECO:0000313" key="3">
    <source>
        <dbReference type="EMBL" id="EDP41972.1"/>
    </source>
</evidence>
<feature type="region of interest" description="Disordered" evidence="1">
    <location>
        <begin position="164"/>
        <end position="210"/>
    </location>
</feature>
<organism evidence="3 4">
    <name type="scientific">Malassezia globosa (strain ATCC MYA-4612 / CBS 7966)</name>
    <name type="common">Dandruff-associated fungus</name>
    <dbReference type="NCBI Taxonomy" id="425265"/>
    <lineage>
        <taxon>Eukaryota</taxon>
        <taxon>Fungi</taxon>
        <taxon>Dikarya</taxon>
        <taxon>Basidiomycota</taxon>
        <taxon>Ustilaginomycotina</taxon>
        <taxon>Malasseziomycetes</taxon>
        <taxon>Malasseziales</taxon>
        <taxon>Malasseziaceae</taxon>
        <taxon>Malassezia</taxon>
    </lineage>
</organism>
<dbReference type="InterPro" id="IPR019835">
    <property type="entry name" value="SWIB_domain"/>
</dbReference>
<dbReference type="SUPFAM" id="SSF47592">
    <property type="entry name" value="SWIB/MDM2 domain"/>
    <property type="match status" value="1"/>
</dbReference>
<dbReference type="SMART" id="SM00151">
    <property type="entry name" value="SWIB"/>
    <property type="match status" value="1"/>
</dbReference>
<feature type="region of interest" description="Disordered" evidence="1">
    <location>
        <begin position="41"/>
        <end position="75"/>
    </location>
</feature>
<dbReference type="FunCoup" id="A8QA94">
    <property type="interactions" value="428"/>
</dbReference>
<keyword evidence="4" id="KW-1185">Reference proteome</keyword>
<dbReference type="InParanoid" id="A8QA94"/>
<reference evidence="3 4" key="1">
    <citation type="journal article" date="2007" name="Proc. Natl. Acad. Sci. U.S.A.">
        <title>Dandruff-associated Malassezia genomes reveal convergent and divergent virulence traits shared with plant and human fungal pathogens.</title>
        <authorList>
            <person name="Xu J."/>
            <person name="Saunders C.W."/>
            <person name="Hu P."/>
            <person name="Grant R.A."/>
            <person name="Boekhout T."/>
            <person name="Kuramae E.E."/>
            <person name="Kronstad J.W."/>
            <person name="Deangelis Y.M."/>
            <person name="Reeder N.L."/>
            <person name="Johnstone K.R."/>
            <person name="Leland M."/>
            <person name="Fieno A.M."/>
            <person name="Begley W.M."/>
            <person name="Sun Y."/>
            <person name="Lacey M.P."/>
            <person name="Chaudhary T."/>
            <person name="Keough T."/>
            <person name="Chu L."/>
            <person name="Sears R."/>
            <person name="Yuan B."/>
            <person name="Dawson T.L.Jr."/>
        </authorList>
    </citation>
    <scope>NUCLEOTIDE SEQUENCE [LARGE SCALE GENOMIC DNA]</scope>
    <source>
        <strain evidence="4">ATCC MYA-4612 / CBS 7966</strain>
    </source>
</reference>
<dbReference type="AlphaFoldDB" id="A8QA94"/>
<sequence>MAGSTGNRWTLQYPDTLRESAVGANVWREAPPLTTVGLRIQSQKQHMPHMQQQQQQQQQQQAHVRASAQTQAQRIRARNHYDILVGEGFRGTKRDKPTDRSLPPFIKRQVKESAIYNDLQRMERNLDWIMACKRAELMDSMGKPPKVKRTLRIFLSNTCANQPFQVAEKEQRRDATEMTADADDGDGGDDDDSGAAAPRPKSAAKTDHTDVPSWTLRIEGRLLDPSFRSRAGAALSAHATAARIGAHKFSNLIKSCVVEFSRDPNLYPDESLGASNIVEWHRPSPSVAPQPSIGGTGANTATENPLIHSAEPALDGFEIKRTGTEPVKAKIVLYPLYVPERFSLSPPLAQLLDIQEETRAGVLGALWGYIKQHQLLDENDHRVVRLDAPLQALFRTPTINFHHVPEVLHRFLHPPQPIVLEYYVRTDKAEHRNPMAFDIELDMDDWALRMRQHNVLTRFDANSSLSNEIAALDDQIAQTALTIRNRAAARQFFTAFAQDPQGHLNAWIASQARDLDALLGASQTGRGADGETGSSVHFSSEEMRRAETFHGAWVNEAVIVSESQRLAERLQELQSDTVRTQT</sequence>
<proteinExistence type="predicted"/>
<dbReference type="KEGG" id="mgl:MGL_3653"/>
<feature type="domain" description="DM2" evidence="2">
    <location>
        <begin position="337"/>
        <end position="414"/>
    </location>
</feature>
<dbReference type="Gene3D" id="1.10.245.10">
    <property type="entry name" value="SWIB/MDM2 domain"/>
    <property type="match status" value="1"/>
</dbReference>
<dbReference type="PANTHER" id="PTHR13844">
    <property type="entry name" value="SWI/SNF-RELATED MATRIX-ASSOCIATED ACTIN-DEPENDENT REGULATOR OF CHROMATIN SUBFAMILY D"/>
    <property type="match status" value="1"/>
</dbReference>
<gene>
    <name evidence="3" type="ORF">MGL_3653</name>
</gene>
<evidence type="ECO:0000259" key="2">
    <source>
        <dbReference type="PROSITE" id="PS51925"/>
    </source>
</evidence>
<dbReference type="CDD" id="cd10568">
    <property type="entry name" value="SWIB_like"/>
    <property type="match status" value="1"/>
</dbReference>
<dbReference type="RefSeq" id="XP_001729186.1">
    <property type="nucleotide sequence ID" value="XM_001729134.1"/>
</dbReference>
<comment type="caution">
    <text evidence="3">The sequence shown here is derived from an EMBL/GenBank/DDBJ whole genome shotgun (WGS) entry which is preliminary data.</text>
</comment>
<evidence type="ECO:0000256" key="1">
    <source>
        <dbReference type="SAM" id="MobiDB-lite"/>
    </source>
</evidence>
<accession>A8QA94</accession>
<evidence type="ECO:0000313" key="4">
    <source>
        <dbReference type="Proteomes" id="UP000008837"/>
    </source>
</evidence>
<dbReference type="GeneID" id="5853492"/>
<dbReference type="VEuPathDB" id="FungiDB:MGL_3653"/>
<feature type="compositionally biased region" description="Acidic residues" evidence="1">
    <location>
        <begin position="180"/>
        <end position="193"/>
    </location>
</feature>
<name>A8QA94_MALGO</name>
<dbReference type="OrthoDB" id="10263741at2759"/>
<dbReference type="InterPro" id="IPR036885">
    <property type="entry name" value="SWIB_MDM2_dom_sf"/>
</dbReference>
<dbReference type="Pfam" id="PF02201">
    <property type="entry name" value="SWIB"/>
    <property type="match status" value="1"/>
</dbReference>
<dbReference type="STRING" id="425265.A8QA94"/>
<feature type="compositionally biased region" description="Basic and acidic residues" evidence="1">
    <location>
        <begin position="167"/>
        <end position="176"/>
    </location>
</feature>